<dbReference type="EMBL" id="BGPR01000074">
    <property type="protein sequence ID" value="GBL90785.1"/>
    <property type="molecule type" value="Genomic_DNA"/>
</dbReference>
<reference evidence="2 3" key="1">
    <citation type="journal article" date="2019" name="Sci. Rep.">
        <title>Orb-weaving spider Araneus ventricosus genome elucidates the spidroin gene catalogue.</title>
        <authorList>
            <person name="Kono N."/>
            <person name="Nakamura H."/>
            <person name="Ohtoshi R."/>
            <person name="Moran D.A.P."/>
            <person name="Shinohara A."/>
            <person name="Yoshida Y."/>
            <person name="Fujiwara M."/>
            <person name="Mori M."/>
            <person name="Tomita M."/>
            <person name="Arakawa K."/>
        </authorList>
    </citation>
    <scope>NUCLEOTIDE SEQUENCE [LARGE SCALE GENOMIC DNA]</scope>
</reference>
<keyword evidence="3" id="KW-1185">Reference proteome</keyword>
<feature type="compositionally biased region" description="Polar residues" evidence="1">
    <location>
        <begin position="16"/>
        <end position="28"/>
    </location>
</feature>
<evidence type="ECO:0000313" key="2">
    <source>
        <dbReference type="EMBL" id="GBL90785.1"/>
    </source>
</evidence>
<proteinExistence type="predicted"/>
<comment type="caution">
    <text evidence="2">The sequence shown here is derived from an EMBL/GenBank/DDBJ whole genome shotgun (WGS) entry which is preliminary data.</text>
</comment>
<evidence type="ECO:0000313" key="3">
    <source>
        <dbReference type="Proteomes" id="UP000499080"/>
    </source>
</evidence>
<accession>A0A4Y2BHA8</accession>
<name>A0A4Y2BHA8_ARAVE</name>
<organism evidence="2 3">
    <name type="scientific">Araneus ventricosus</name>
    <name type="common">Orbweaver spider</name>
    <name type="synonym">Epeira ventricosa</name>
    <dbReference type="NCBI Taxonomy" id="182803"/>
    <lineage>
        <taxon>Eukaryota</taxon>
        <taxon>Metazoa</taxon>
        <taxon>Ecdysozoa</taxon>
        <taxon>Arthropoda</taxon>
        <taxon>Chelicerata</taxon>
        <taxon>Arachnida</taxon>
        <taxon>Araneae</taxon>
        <taxon>Araneomorphae</taxon>
        <taxon>Entelegynae</taxon>
        <taxon>Araneoidea</taxon>
        <taxon>Araneidae</taxon>
        <taxon>Araneus</taxon>
    </lineage>
</organism>
<dbReference type="AlphaFoldDB" id="A0A4Y2BHA8"/>
<sequence length="80" mass="9020">MCPKKCVTPHSGSVADRTNLSRSQQATDLQEKNADDLRLPALCESLIWLECESSFGWALELSEVTHNEDRDSLEELVEDQ</sequence>
<protein>
    <submittedName>
        <fullName evidence="2">Uncharacterized protein</fullName>
    </submittedName>
</protein>
<dbReference type="Proteomes" id="UP000499080">
    <property type="component" value="Unassembled WGS sequence"/>
</dbReference>
<feature type="region of interest" description="Disordered" evidence="1">
    <location>
        <begin position="1"/>
        <end position="31"/>
    </location>
</feature>
<evidence type="ECO:0000256" key="1">
    <source>
        <dbReference type="SAM" id="MobiDB-lite"/>
    </source>
</evidence>
<gene>
    <name evidence="2" type="ORF">AVEN_215526_1</name>
</gene>